<evidence type="ECO:0000256" key="1">
    <source>
        <dbReference type="ARBA" id="ARBA00008694"/>
    </source>
</evidence>
<dbReference type="OrthoDB" id="7305308at2759"/>
<dbReference type="Proteomes" id="UP000515158">
    <property type="component" value="Unplaced"/>
</dbReference>
<dbReference type="InParanoid" id="A0A6P8ZNI0"/>
<dbReference type="PROSITE" id="PS51186">
    <property type="entry name" value="GNAT"/>
    <property type="match status" value="1"/>
</dbReference>
<sequence length="166" mass="19299">MAAMTVREAKRSDCREILRLIEELSVFEKAPHGPNINEKDLERDAFDVDHPFFFCYVIEDPRDESKLIAYAMCYYTYGTWTGKRLYLRDLYVTETYRGKGIGNLLFKKVVQKAEETNCTDMAWTVLNWNPATDFYKARGARDMTEAEAWHVFRLGPESMKSVAGKI</sequence>
<dbReference type="InterPro" id="IPR016181">
    <property type="entry name" value="Acyl_CoA_acyltransferase"/>
</dbReference>
<dbReference type="Pfam" id="PF00583">
    <property type="entry name" value="Acetyltransf_1"/>
    <property type="match status" value="1"/>
</dbReference>
<dbReference type="GeneID" id="117645932"/>
<dbReference type="InterPro" id="IPR051016">
    <property type="entry name" value="Diverse_Substrate_AcTransf"/>
</dbReference>
<dbReference type="PANTHER" id="PTHR10545:SF29">
    <property type="entry name" value="GH14572P-RELATED"/>
    <property type="match status" value="1"/>
</dbReference>
<feature type="domain" description="N-acetyltransferase" evidence="4">
    <location>
        <begin position="4"/>
        <end position="157"/>
    </location>
</feature>
<reference evidence="6" key="1">
    <citation type="submission" date="2025-08" db="UniProtKB">
        <authorList>
            <consortium name="RefSeq"/>
        </authorList>
    </citation>
    <scope>IDENTIFICATION</scope>
    <source>
        <tissue evidence="6">Total insect</tissue>
    </source>
</reference>
<evidence type="ECO:0000313" key="6">
    <source>
        <dbReference type="RefSeq" id="XP_034242389.1"/>
    </source>
</evidence>
<name>A0A6P8ZNI0_THRPL</name>
<dbReference type="FunCoup" id="A0A6P8ZNI0">
    <property type="interactions" value="153"/>
</dbReference>
<dbReference type="CDD" id="cd04301">
    <property type="entry name" value="NAT_SF"/>
    <property type="match status" value="1"/>
</dbReference>
<dbReference type="SUPFAM" id="SSF55729">
    <property type="entry name" value="Acyl-CoA N-acyltransferases (Nat)"/>
    <property type="match status" value="1"/>
</dbReference>
<evidence type="ECO:0000259" key="4">
    <source>
        <dbReference type="PROSITE" id="PS51186"/>
    </source>
</evidence>
<evidence type="ECO:0000256" key="3">
    <source>
        <dbReference type="ARBA" id="ARBA00023315"/>
    </source>
</evidence>
<gene>
    <name evidence="6" type="primary">LOC117645932</name>
</gene>
<comment type="similarity">
    <text evidence="1">Belongs to the acetyltransferase family.</text>
</comment>
<dbReference type="Gene3D" id="3.40.630.30">
    <property type="match status" value="1"/>
</dbReference>
<organism evidence="6">
    <name type="scientific">Thrips palmi</name>
    <name type="common">Melon thrips</name>
    <dbReference type="NCBI Taxonomy" id="161013"/>
    <lineage>
        <taxon>Eukaryota</taxon>
        <taxon>Metazoa</taxon>
        <taxon>Ecdysozoa</taxon>
        <taxon>Arthropoda</taxon>
        <taxon>Hexapoda</taxon>
        <taxon>Insecta</taxon>
        <taxon>Pterygota</taxon>
        <taxon>Neoptera</taxon>
        <taxon>Paraneoptera</taxon>
        <taxon>Thysanoptera</taxon>
        <taxon>Terebrantia</taxon>
        <taxon>Thripoidea</taxon>
        <taxon>Thripidae</taxon>
        <taxon>Thrips</taxon>
    </lineage>
</organism>
<protein>
    <submittedName>
        <fullName evidence="6">Diamine acetyltransferase 2-like</fullName>
    </submittedName>
</protein>
<proteinExistence type="inferred from homology"/>
<dbReference type="PANTHER" id="PTHR10545">
    <property type="entry name" value="DIAMINE N-ACETYLTRANSFERASE"/>
    <property type="match status" value="1"/>
</dbReference>
<dbReference type="FunFam" id="3.40.630.30:FF:000064">
    <property type="entry name" value="GNAT family acetyltransferase"/>
    <property type="match status" value="1"/>
</dbReference>
<evidence type="ECO:0000313" key="5">
    <source>
        <dbReference type="Proteomes" id="UP000515158"/>
    </source>
</evidence>
<dbReference type="InterPro" id="IPR000182">
    <property type="entry name" value="GNAT_dom"/>
</dbReference>
<keyword evidence="2" id="KW-0808">Transferase</keyword>
<dbReference type="KEGG" id="tpal:117645932"/>
<dbReference type="GO" id="GO:0008080">
    <property type="term" value="F:N-acetyltransferase activity"/>
    <property type="evidence" value="ECO:0007669"/>
    <property type="project" value="UniProtKB-ARBA"/>
</dbReference>
<accession>A0A6P8ZNI0</accession>
<dbReference type="AlphaFoldDB" id="A0A6P8ZNI0"/>
<keyword evidence="3" id="KW-0012">Acyltransferase</keyword>
<dbReference type="RefSeq" id="XP_034242389.1">
    <property type="nucleotide sequence ID" value="XM_034386498.1"/>
</dbReference>
<evidence type="ECO:0000256" key="2">
    <source>
        <dbReference type="ARBA" id="ARBA00022679"/>
    </source>
</evidence>
<keyword evidence="5" id="KW-1185">Reference proteome</keyword>